<feature type="domain" description="Peptidase C1A papain C-terminal" evidence="13">
    <location>
        <begin position="256"/>
        <end position="480"/>
    </location>
</feature>
<feature type="signal peptide" evidence="12">
    <location>
        <begin position="1"/>
        <end position="20"/>
    </location>
</feature>
<proteinExistence type="inferred from homology"/>
<dbReference type="RefSeq" id="XP_021338611.1">
    <property type="nucleotide sequence ID" value="XM_021482047.1"/>
</dbReference>
<dbReference type="SUPFAM" id="SSF54001">
    <property type="entry name" value="Cysteine proteinases"/>
    <property type="match status" value="1"/>
</dbReference>
<keyword evidence="15" id="KW-1185">Reference proteome</keyword>
<evidence type="ECO:0000256" key="9">
    <source>
        <dbReference type="ARBA" id="ARBA00030778"/>
    </source>
</evidence>
<reference evidence="14 15" key="3">
    <citation type="journal article" date="2016" name="Sci. Rep.">
        <title>Genome-wide diversity and gene expression profiling of Babesia microti isolates identify polymorphic genes that mediate host-pathogen interactions.</title>
        <authorList>
            <person name="Silva J.C."/>
            <person name="Cornillot E."/>
            <person name="McCracken C."/>
            <person name="Usmani-Brown S."/>
            <person name="Dwivedi A."/>
            <person name="Ifeonu O.O."/>
            <person name="Crabtree J."/>
            <person name="Gotia H.T."/>
            <person name="Virji A.Z."/>
            <person name="Reynes C."/>
            <person name="Colinge J."/>
            <person name="Kumar V."/>
            <person name="Lawres L."/>
            <person name="Pazzi J.E."/>
            <person name="Pablo J.V."/>
            <person name="Hung C."/>
            <person name="Brancato J."/>
            <person name="Kumari P."/>
            <person name="Orvis J."/>
            <person name="Tretina K."/>
            <person name="Chibucos M."/>
            <person name="Ott S."/>
            <person name="Sadzewicz L."/>
            <person name="Sengamalay N."/>
            <person name="Shetty A.C."/>
            <person name="Su Q."/>
            <person name="Tallon L."/>
            <person name="Fraser C.M."/>
            <person name="Frutos R."/>
            <person name="Molina D.M."/>
            <person name="Krause P.J."/>
            <person name="Ben Mamoun C."/>
        </authorList>
    </citation>
    <scope>NUCLEOTIDE SEQUENCE [LARGE SCALE GENOMIC DNA]</scope>
    <source>
        <strain evidence="14 15">RI</strain>
    </source>
</reference>
<protein>
    <recommendedName>
        <fullName evidence="4">Dipeptidyl peptidase 1</fullName>
    </recommendedName>
    <alternativeName>
        <fullName evidence="8">Cathepsin C</fullName>
    </alternativeName>
    <alternativeName>
        <fullName evidence="7">Cathepsin J</fullName>
    </alternativeName>
    <alternativeName>
        <fullName evidence="10">Dipeptidyl peptidase I</fullName>
    </alternativeName>
    <alternativeName>
        <fullName evidence="9">Dipeptidyl transferase</fullName>
    </alternativeName>
</protein>
<name>A0A1R4ABY8_BABMR</name>
<dbReference type="InterPro" id="IPR036496">
    <property type="entry name" value="CathepsinC_exc_dom_sf"/>
</dbReference>
<feature type="chain" id="PRO_5018665131" description="Dipeptidyl peptidase 1" evidence="12">
    <location>
        <begin position="21"/>
        <end position="503"/>
    </location>
</feature>
<evidence type="ECO:0000256" key="6">
    <source>
        <dbReference type="ARBA" id="ARBA00023180"/>
    </source>
</evidence>
<keyword evidence="14" id="KW-0378">Hydrolase</keyword>
<dbReference type="GO" id="GO:0008234">
    <property type="term" value="F:cysteine-type peptidase activity"/>
    <property type="evidence" value="ECO:0007669"/>
    <property type="project" value="InterPro"/>
</dbReference>
<dbReference type="Proteomes" id="UP000002899">
    <property type="component" value="Chromosome III"/>
</dbReference>
<evidence type="ECO:0000256" key="5">
    <source>
        <dbReference type="ARBA" id="ARBA00023145"/>
    </source>
</evidence>
<dbReference type="Pfam" id="PF08773">
    <property type="entry name" value="CathepsinC_exc"/>
    <property type="match status" value="1"/>
</dbReference>
<dbReference type="InterPro" id="IPR038765">
    <property type="entry name" value="Papain-like_cys_pep_sf"/>
</dbReference>
<comment type="subunit">
    <text evidence="3">Tetramer of heterotrimers consisting of exclusion domain, heavy- and light chains.</text>
</comment>
<evidence type="ECO:0000256" key="3">
    <source>
        <dbReference type="ARBA" id="ARBA00011610"/>
    </source>
</evidence>
<dbReference type="PROSITE" id="PS00639">
    <property type="entry name" value="THIOL_PROTEASE_HIS"/>
    <property type="match status" value="1"/>
</dbReference>
<dbReference type="PRINTS" id="PR00705">
    <property type="entry name" value="PAPAIN"/>
</dbReference>
<dbReference type="InterPro" id="IPR014882">
    <property type="entry name" value="CathepsinC_exc"/>
</dbReference>
<reference evidence="14 15" key="2">
    <citation type="journal article" date="2013" name="PLoS ONE">
        <title>Whole genome mapping and re-organization of the nuclear and mitochondrial genomes of Babesia microti isolates.</title>
        <authorList>
            <person name="Cornillot E."/>
            <person name="Dassouli A."/>
            <person name="Garg A."/>
            <person name="Pachikara N."/>
            <person name="Randazzo S."/>
            <person name="Depoix D."/>
            <person name="Carcy B."/>
            <person name="Delbecq S."/>
            <person name="Frutos R."/>
            <person name="Silva J.C."/>
            <person name="Sutton R."/>
            <person name="Krause P.J."/>
            <person name="Mamoun C.B."/>
        </authorList>
    </citation>
    <scope>NUCLEOTIDE SEQUENCE [LARGE SCALE GENOMIC DNA]</scope>
    <source>
        <strain evidence="14 15">RI</strain>
    </source>
</reference>
<evidence type="ECO:0000256" key="11">
    <source>
        <dbReference type="ARBA" id="ARBA00045556"/>
    </source>
</evidence>
<dbReference type="KEGG" id="bmic:BMR1_03g02385"/>
<comment type="cofactor">
    <cofactor evidence="1">
        <name>chloride</name>
        <dbReference type="ChEBI" id="CHEBI:17996"/>
    </cofactor>
</comment>
<dbReference type="SUPFAM" id="SSF75001">
    <property type="entry name" value="Dipeptidyl peptidase I (cathepsin C), exclusion domain"/>
    <property type="match status" value="1"/>
</dbReference>
<evidence type="ECO:0000313" key="14">
    <source>
        <dbReference type="EMBL" id="SJK86454.1"/>
    </source>
</evidence>
<dbReference type="VEuPathDB" id="PiroplasmaDB:BMR1_03g02385"/>
<dbReference type="GO" id="GO:0006508">
    <property type="term" value="P:proteolysis"/>
    <property type="evidence" value="ECO:0007669"/>
    <property type="project" value="InterPro"/>
</dbReference>
<dbReference type="SMART" id="SM00645">
    <property type="entry name" value="Pept_C1"/>
    <property type="match status" value="1"/>
</dbReference>
<dbReference type="InterPro" id="IPR000668">
    <property type="entry name" value="Peptidase_C1A_C"/>
</dbReference>
<comment type="similarity">
    <text evidence="2">Belongs to the peptidase C1 family.</text>
</comment>
<dbReference type="Gene3D" id="2.40.128.80">
    <property type="entry name" value="Cathepsin C, exclusion domain"/>
    <property type="match status" value="1"/>
</dbReference>
<dbReference type="InterPro" id="IPR013128">
    <property type="entry name" value="Peptidase_C1A"/>
</dbReference>
<evidence type="ECO:0000256" key="12">
    <source>
        <dbReference type="SAM" id="SignalP"/>
    </source>
</evidence>
<comment type="function">
    <text evidence="11">Thiol protease. Has dipeptidylpeptidase activity. Active against a broad range of dipeptide substrates composed of both polar and hydrophobic amino acids. Proline cannot occupy the P1 position and arginine cannot occupy the P2 position of the substrate. Can act as both an exopeptidase and endopeptidase. Activates serine proteases such as elastase, cathepsin G and granzymes A and B.</text>
</comment>
<dbReference type="AlphaFoldDB" id="A0A1R4ABY8"/>
<evidence type="ECO:0000259" key="13">
    <source>
        <dbReference type="SMART" id="SM00645"/>
    </source>
</evidence>
<dbReference type="OrthoDB" id="640249at2759"/>
<evidence type="ECO:0000256" key="4">
    <source>
        <dbReference type="ARBA" id="ARBA00014709"/>
    </source>
</evidence>
<dbReference type="Pfam" id="PF00112">
    <property type="entry name" value="Peptidase_C1"/>
    <property type="match status" value="1"/>
</dbReference>
<dbReference type="PROSITE" id="PS00139">
    <property type="entry name" value="THIOL_PROTEASE_CYS"/>
    <property type="match status" value="1"/>
</dbReference>
<evidence type="ECO:0000256" key="1">
    <source>
        <dbReference type="ARBA" id="ARBA00001923"/>
    </source>
</evidence>
<dbReference type="PANTHER" id="PTHR12411">
    <property type="entry name" value="CYSTEINE PROTEASE FAMILY C1-RELATED"/>
    <property type="match status" value="1"/>
</dbReference>
<dbReference type="InterPro" id="IPR025660">
    <property type="entry name" value="Pept_his_AS"/>
</dbReference>
<reference evidence="14 15" key="1">
    <citation type="journal article" date="2012" name="Nucleic Acids Res.">
        <title>Sequencing of the smallest Apicomplexan genome from the human pathogen Babesia microti.</title>
        <authorList>
            <person name="Cornillot E."/>
            <person name="Hadj-Kaddour K."/>
            <person name="Dassouli A."/>
            <person name="Noel B."/>
            <person name="Ranwez V."/>
            <person name="Vacherie B."/>
            <person name="Augagneur Y."/>
            <person name="Bres V."/>
            <person name="Duclos A."/>
            <person name="Randazzo S."/>
            <person name="Carcy B."/>
            <person name="Debierre-Grockiego F."/>
            <person name="Delbecq S."/>
            <person name="Moubri-Menage K."/>
            <person name="Shams-Eldin H."/>
            <person name="Usmani-Brown S."/>
            <person name="Bringaud F."/>
            <person name="Wincker P."/>
            <person name="Vivares C.P."/>
            <person name="Schwarz R.T."/>
            <person name="Schetters T.P."/>
            <person name="Krause P.J."/>
            <person name="Gorenflot A."/>
            <person name="Berry V."/>
            <person name="Barbe V."/>
            <person name="Ben Mamoun C."/>
        </authorList>
    </citation>
    <scope>NUCLEOTIDE SEQUENCE [LARGE SCALE GENOMIC DNA]</scope>
    <source>
        <strain evidence="14 15">RI</strain>
    </source>
</reference>
<evidence type="ECO:0000256" key="10">
    <source>
        <dbReference type="ARBA" id="ARBA00032961"/>
    </source>
</evidence>
<evidence type="ECO:0000256" key="7">
    <source>
        <dbReference type="ARBA" id="ARBA00029762"/>
    </source>
</evidence>
<keyword evidence="12" id="KW-0732">Signal</keyword>
<keyword evidence="5" id="KW-0865">Zymogen</keyword>
<dbReference type="GeneID" id="24425119"/>
<evidence type="ECO:0000256" key="2">
    <source>
        <dbReference type="ARBA" id="ARBA00008455"/>
    </source>
</evidence>
<dbReference type="Gene3D" id="3.90.70.10">
    <property type="entry name" value="Cysteine proteinases"/>
    <property type="match status" value="1"/>
</dbReference>
<evidence type="ECO:0000313" key="15">
    <source>
        <dbReference type="Proteomes" id="UP000002899"/>
    </source>
</evidence>
<accession>A0A1R4ABY8</accession>
<dbReference type="EMBL" id="LN871598">
    <property type="protein sequence ID" value="SJK86454.1"/>
    <property type="molecule type" value="Genomic_DNA"/>
</dbReference>
<keyword evidence="6" id="KW-0325">Glycoprotein</keyword>
<dbReference type="InterPro" id="IPR000169">
    <property type="entry name" value="Pept_cys_AS"/>
</dbReference>
<organism evidence="14 15">
    <name type="scientific">Babesia microti (strain RI)</name>
    <dbReference type="NCBI Taxonomy" id="1133968"/>
    <lineage>
        <taxon>Eukaryota</taxon>
        <taxon>Sar</taxon>
        <taxon>Alveolata</taxon>
        <taxon>Apicomplexa</taxon>
        <taxon>Aconoidasida</taxon>
        <taxon>Piroplasmida</taxon>
        <taxon>Babesiidae</taxon>
        <taxon>Babesia</taxon>
    </lineage>
</organism>
<sequence length="503" mass="57192">MILVLTVSIVRLLSCPFVLGDLPIHALTNELVGNWKVYLTNTHSEKFLNCGGSSPNNNSSNLHHSLNDYKRFLLDKYGKLTEYDVNFTVERSVDHSLVFPRNKWKLLNILDQKHNIIGHWTMVYDVGLNIRMCKIEAFGYLRYTKGNKDECVDSGNGKNRSKDEFDCYKTDPTKIHIGWARRDNGTFECFYGEKIGNVEGMGGSTVLFKNMSMDERFKVSGDNVTINSEASHKYHLFGNQVYACGRPYPMFKTESLPKNWKWSDLELDSSETGNQGACGSCYALASIWAIEKRFEIGYKKMMNKTYRIEFDVNSLVRKSPYNQECKGGYPFLVGKDIKDFGIKALNPVFSDRFYVKDYNYVGGCYECTNETLMMHEIYNFGPIVAAINAGPDFISHKKGIFEGETEIERKRFCDSPDTGLGGWEFTNHAVAIIGWGESENDGKYWVIKNDWGGDWGVNGYAKVRRGINLNGIESQAIYFDPDFESGGGNEILTKNSRSTVHRT</sequence>
<evidence type="ECO:0000256" key="8">
    <source>
        <dbReference type="ARBA" id="ARBA00029779"/>
    </source>
</evidence>
<gene>
    <name evidence="14" type="ORF">BMR1_03g02385</name>
</gene>